<dbReference type="Pfam" id="PF02655">
    <property type="entry name" value="ATP-grasp_3"/>
    <property type="match status" value="1"/>
</dbReference>
<keyword evidence="1" id="KW-0436">Ligase</keyword>
<accession>A0ABP4E399</accession>
<dbReference type="SUPFAM" id="SSF56059">
    <property type="entry name" value="Glutathione synthetase ATP-binding domain-like"/>
    <property type="match status" value="1"/>
</dbReference>
<evidence type="ECO:0000256" key="1">
    <source>
        <dbReference type="ARBA" id="ARBA00022598"/>
    </source>
</evidence>
<dbReference type="InterPro" id="IPR052032">
    <property type="entry name" value="ATP-dep_AA_Ligase"/>
</dbReference>
<dbReference type="PANTHER" id="PTHR43585:SF2">
    <property type="entry name" value="ATP-GRASP ENZYME FSQD"/>
    <property type="match status" value="1"/>
</dbReference>
<dbReference type="Proteomes" id="UP001499987">
    <property type="component" value="Unassembled WGS sequence"/>
</dbReference>
<evidence type="ECO:0000259" key="5">
    <source>
        <dbReference type="PROSITE" id="PS50975"/>
    </source>
</evidence>
<feature type="domain" description="ATP-grasp" evidence="5">
    <location>
        <begin position="123"/>
        <end position="317"/>
    </location>
</feature>
<organism evidence="6 7">
    <name type="scientific">Kitasatospora arboriphila</name>
    <dbReference type="NCBI Taxonomy" id="258052"/>
    <lineage>
        <taxon>Bacteria</taxon>
        <taxon>Bacillati</taxon>
        <taxon>Actinomycetota</taxon>
        <taxon>Actinomycetes</taxon>
        <taxon>Kitasatosporales</taxon>
        <taxon>Streptomycetaceae</taxon>
        <taxon>Kitasatospora</taxon>
    </lineage>
</organism>
<dbReference type="Gene3D" id="3.40.50.20">
    <property type="match status" value="1"/>
</dbReference>
<protein>
    <recommendedName>
        <fullName evidence="5">ATP-grasp domain-containing protein</fullName>
    </recommendedName>
</protein>
<proteinExistence type="predicted"/>
<sequence length="432" mass="46338">MSDRAATGRHILVLNRFDRSVGCDYTAYIDHGTDRVAYLCSAAGADGVDAAAAETVAVVDDLADRPAVAELARGIVDRHGPLDQVVALFERDLEVAADLRELLGVPGPRPDDVARVRDKVTMKQLVAAAGLRVPRFVDADDPGQVRRFAAEVGFPVVLKPRDGSGSQGICLVNSPASLEETLADPLPNHVCEEYVSGPMYQVDGVIQDGRVRVLRAFRLLNTCLDYALGDSFGSVAADDPELERRLTGYSEVALTALGVRSSVFHLEVFAVDPTGPGEYDGLVFLEVAARAGGAELPHIWRDVYGLDLLEVATRLTLGESPDLTPPDPAGEAGGYLLIPEPPVRPCRVLSTRSLLAEVPEMYAEVLPEVGAILNGTGGAKETGGRYRFRAGSGRRIEEAIGRVLAEYRLDWEPVEDRPVARVAGRAQSVARP</sequence>
<evidence type="ECO:0000313" key="7">
    <source>
        <dbReference type="Proteomes" id="UP001499987"/>
    </source>
</evidence>
<dbReference type="PANTHER" id="PTHR43585">
    <property type="entry name" value="FUMIPYRROLE BIOSYNTHESIS PROTEIN C"/>
    <property type="match status" value="1"/>
</dbReference>
<evidence type="ECO:0000256" key="2">
    <source>
        <dbReference type="ARBA" id="ARBA00022741"/>
    </source>
</evidence>
<dbReference type="EMBL" id="BAAALD010000034">
    <property type="protein sequence ID" value="GAA1090409.1"/>
    <property type="molecule type" value="Genomic_DNA"/>
</dbReference>
<evidence type="ECO:0000256" key="3">
    <source>
        <dbReference type="ARBA" id="ARBA00022840"/>
    </source>
</evidence>
<evidence type="ECO:0000256" key="4">
    <source>
        <dbReference type="PROSITE-ProRule" id="PRU00409"/>
    </source>
</evidence>
<dbReference type="InterPro" id="IPR013815">
    <property type="entry name" value="ATP_grasp_subdomain_1"/>
</dbReference>
<gene>
    <name evidence="6" type="ORF">GCM10009663_37660</name>
</gene>
<dbReference type="Gene3D" id="3.30.470.20">
    <property type="entry name" value="ATP-grasp fold, B domain"/>
    <property type="match status" value="1"/>
</dbReference>
<evidence type="ECO:0000313" key="6">
    <source>
        <dbReference type="EMBL" id="GAA1090409.1"/>
    </source>
</evidence>
<comment type="caution">
    <text evidence="6">The sequence shown here is derived from an EMBL/GenBank/DDBJ whole genome shotgun (WGS) entry which is preliminary data.</text>
</comment>
<reference evidence="7" key="1">
    <citation type="journal article" date="2019" name="Int. J. Syst. Evol. Microbiol.">
        <title>The Global Catalogue of Microorganisms (GCM) 10K type strain sequencing project: providing services to taxonomists for standard genome sequencing and annotation.</title>
        <authorList>
            <consortium name="The Broad Institute Genomics Platform"/>
            <consortium name="The Broad Institute Genome Sequencing Center for Infectious Disease"/>
            <person name="Wu L."/>
            <person name="Ma J."/>
        </authorList>
    </citation>
    <scope>NUCLEOTIDE SEQUENCE [LARGE SCALE GENOMIC DNA]</scope>
    <source>
        <strain evidence="7">JCM 13002</strain>
    </source>
</reference>
<dbReference type="InterPro" id="IPR011761">
    <property type="entry name" value="ATP-grasp"/>
</dbReference>
<dbReference type="Gene3D" id="3.30.1490.20">
    <property type="entry name" value="ATP-grasp fold, A domain"/>
    <property type="match status" value="1"/>
</dbReference>
<name>A0ABP4E399_9ACTN</name>
<keyword evidence="2 4" id="KW-0547">Nucleotide-binding</keyword>
<keyword evidence="7" id="KW-1185">Reference proteome</keyword>
<keyword evidence="3 4" id="KW-0067">ATP-binding</keyword>
<dbReference type="RefSeq" id="WP_344624798.1">
    <property type="nucleotide sequence ID" value="NZ_BAAALD010000034.1"/>
</dbReference>
<dbReference type="InterPro" id="IPR003806">
    <property type="entry name" value="ATP-grasp_PylC-type"/>
</dbReference>
<dbReference type="PROSITE" id="PS50975">
    <property type="entry name" value="ATP_GRASP"/>
    <property type="match status" value="1"/>
</dbReference>